<name>A0A1Y4QX73_9ENTE</name>
<proteinExistence type="predicted"/>
<organism evidence="1 2">
    <name type="scientific">Enterococcus cecorum</name>
    <dbReference type="NCBI Taxonomy" id="44008"/>
    <lineage>
        <taxon>Bacteria</taxon>
        <taxon>Bacillati</taxon>
        <taxon>Bacillota</taxon>
        <taxon>Bacilli</taxon>
        <taxon>Lactobacillales</taxon>
        <taxon>Enterococcaceae</taxon>
        <taxon>Enterococcus</taxon>
    </lineage>
</organism>
<accession>A0A1Y4QX73</accession>
<protein>
    <submittedName>
        <fullName evidence="1">Transposase</fullName>
    </submittedName>
</protein>
<dbReference type="AlphaFoldDB" id="A0A1Y4QX73"/>
<dbReference type="Proteomes" id="UP000196074">
    <property type="component" value="Unassembled WGS sequence"/>
</dbReference>
<dbReference type="RefSeq" id="WP_087215289.1">
    <property type="nucleotide sequence ID" value="NZ_NFLC01000014.1"/>
</dbReference>
<reference evidence="2" key="1">
    <citation type="submission" date="2017-04" db="EMBL/GenBank/DDBJ databases">
        <title>Function of individual gut microbiota members based on whole genome sequencing of pure cultures obtained from chicken caecum.</title>
        <authorList>
            <person name="Medvecky M."/>
            <person name="Cejkova D."/>
            <person name="Polansky O."/>
            <person name="Karasova D."/>
            <person name="Kubasova T."/>
            <person name="Cizek A."/>
            <person name="Rychlik I."/>
        </authorList>
    </citation>
    <scope>NUCLEOTIDE SEQUENCE [LARGE SCALE GENOMIC DNA]</scope>
    <source>
        <strain evidence="2">An144</strain>
    </source>
</reference>
<dbReference type="Pfam" id="PF05717">
    <property type="entry name" value="TnpB_IS66"/>
    <property type="match status" value="1"/>
</dbReference>
<dbReference type="EMBL" id="NFLC01000014">
    <property type="protein sequence ID" value="OUQ09946.1"/>
    <property type="molecule type" value="Genomic_DNA"/>
</dbReference>
<evidence type="ECO:0000313" key="2">
    <source>
        <dbReference type="Proteomes" id="UP000196074"/>
    </source>
</evidence>
<gene>
    <name evidence="1" type="ORF">B5E88_07920</name>
</gene>
<sequence length="69" mass="7883">MLVDFTKVKNIFIVCGRTDMCKGIDGLASIVQYEYDMDLYDDAIFLFCGGKSDCSKSLLLGWRRIYTLI</sequence>
<comment type="caution">
    <text evidence="1">The sequence shown here is derived from an EMBL/GenBank/DDBJ whole genome shotgun (WGS) entry which is preliminary data.</text>
</comment>
<evidence type="ECO:0000313" key="1">
    <source>
        <dbReference type="EMBL" id="OUQ09946.1"/>
    </source>
</evidence>
<dbReference type="InterPro" id="IPR008878">
    <property type="entry name" value="Transposase_IS66_Orf2"/>
</dbReference>